<dbReference type="AlphaFoldDB" id="A0A453E1Y2"/>
<evidence type="ECO:0000256" key="2">
    <source>
        <dbReference type="ARBA" id="ARBA00022690"/>
    </source>
</evidence>
<evidence type="ECO:0000313" key="5">
    <source>
        <dbReference type="Proteomes" id="UP000015105"/>
    </source>
</evidence>
<dbReference type="SUPFAM" id="SSF54654">
    <property type="entry name" value="CI-2 family of serine protease inhibitors"/>
    <property type="match status" value="1"/>
</dbReference>
<dbReference type="Proteomes" id="UP000015105">
    <property type="component" value="Chromosome 3D"/>
</dbReference>
<comment type="similarity">
    <text evidence="1">Belongs to the protease inhibitor I13 (potato type I serine protease inhibitor) family.</text>
</comment>
<keyword evidence="5" id="KW-1185">Reference proteome</keyword>
<dbReference type="GO" id="GO:0004867">
    <property type="term" value="F:serine-type endopeptidase inhibitor activity"/>
    <property type="evidence" value="ECO:0007669"/>
    <property type="project" value="UniProtKB-KW"/>
</dbReference>
<evidence type="ECO:0000256" key="1">
    <source>
        <dbReference type="ARBA" id="ARBA00008210"/>
    </source>
</evidence>
<organism evidence="4 5">
    <name type="scientific">Aegilops tauschii subsp. strangulata</name>
    <name type="common">Goatgrass</name>
    <dbReference type="NCBI Taxonomy" id="200361"/>
    <lineage>
        <taxon>Eukaryota</taxon>
        <taxon>Viridiplantae</taxon>
        <taxon>Streptophyta</taxon>
        <taxon>Embryophyta</taxon>
        <taxon>Tracheophyta</taxon>
        <taxon>Spermatophyta</taxon>
        <taxon>Magnoliopsida</taxon>
        <taxon>Liliopsida</taxon>
        <taxon>Poales</taxon>
        <taxon>Poaceae</taxon>
        <taxon>BOP clade</taxon>
        <taxon>Pooideae</taxon>
        <taxon>Triticodae</taxon>
        <taxon>Triticeae</taxon>
        <taxon>Triticinae</taxon>
        <taxon>Aegilops</taxon>
    </lineage>
</organism>
<reference evidence="4" key="4">
    <citation type="submission" date="2019-03" db="UniProtKB">
        <authorList>
            <consortium name="EnsemblPlants"/>
        </authorList>
    </citation>
    <scope>IDENTIFICATION</scope>
</reference>
<dbReference type="InterPro" id="IPR000864">
    <property type="entry name" value="Prot_inh_pot1"/>
</dbReference>
<name>A0A453E1Y2_AEGTS</name>
<dbReference type="PANTHER" id="PTHR33091:SF90">
    <property type="entry name" value="SUBTILISIN INHIBITOR 1"/>
    <property type="match status" value="1"/>
</dbReference>
<protein>
    <recommendedName>
        <fullName evidence="6">Subtilisin inhibitor 1</fullName>
    </recommendedName>
</protein>
<dbReference type="GO" id="GO:0009611">
    <property type="term" value="P:response to wounding"/>
    <property type="evidence" value="ECO:0007669"/>
    <property type="project" value="InterPro"/>
</dbReference>
<dbReference type="InterPro" id="IPR036354">
    <property type="entry name" value="Prot_inh_pot1_sf"/>
</dbReference>
<accession>A0A453E1Y2</accession>
<dbReference type="PROSITE" id="PS00285">
    <property type="entry name" value="POTATO_INHIBITOR"/>
    <property type="match status" value="1"/>
</dbReference>
<keyword evidence="3" id="KW-0722">Serine protease inhibitor</keyword>
<reference evidence="5" key="2">
    <citation type="journal article" date="2017" name="Nat. Plants">
        <title>The Aegilops tauschii genome reveals multiple impacts of transposons.</title>
        <authorList>
            <person name="Zhao G."/>
            <person name="Zou C."/>
            <person name="Li K."/>
            <person name="Wang K."/>
            <person name="Li T."/>
            <person name="Gao L."/>
            <person name="Zhang X."/>
            <person name="Wang H."/>
            <person name="Yang Z."/>
            <person name="Liu X."/>
            <person name="Jiang W."/>
            <person name="Mao L."/>
            <person name="Kong X."/>
            <person name="Jiao Y."/>
            <person name="Jia J."/>
        </authorList>
    </citation>
    <scope>NUCLEOTIDE SEQUENCE [LARGE SCALE GENOMIC DNA]</scope>
    <source>
        <strain evidence="5">cv. AL8/78</strain>
    </source>
</reference>
<dbReference type="EnsemblPlants" id="AET3Gv20190800.1">
    <property type="protein sequence ID" value="AET3Gv20190800.1"/>
    <property type="gene ID" value="AET3Gv20190800"/>
</dbReference>
<reference evidence="4" key="5">
    <citation type="journal article" date="2021" name="G3 (Bethesda)">
        <title>Aegilops tauschii genome assembly Aet v5.0 features greater sequence contiguity and improved annotation.</title>
        <authorList>
            <person name="Wang L."/>
            <person name="Zhu T."/>
            <person name="Rodriguez J.C."/>
            <person name="Deal K.R."/>
            <person name="Dubcovsky J."/>
            <person name="McGuire P.E."/>
            <person name="Lux T."/>
            <person name="Spannagl M."/>
            <person name="Mayer K.F.X."/>
            <person name="Baldrich P."/>
            <person name="Meyers B.C."/>
            <person name="Huo N."/>
            <person name="Gu Y.Q."/>
            <person name="Zhou H."/>
            <person name="Devos K.M."/>
            <person name="Bennetzen J.L."/>
            <person name="Unver T."/>
            <person name="Budak H."/>
            <person name="Gulick P.J."/>
            <person name="Galiba G."/>
            <person name="Kalapos B."/>
            <person name="Nelson D.R."/>
            <person name="Li P."/>
            <person name="You F.M."/>
            <person name="Luo M.C."/>
            <person name="Dvorak J."/>
        </authorList>
    </citation>
    <scope>NUCLEOTIDE SEQUENCE [LARGE SCALE GENOMIC DNA]</scope>
    <source>
        <strain evidence="4">cv. AL8/78</strain>
    </source>
</reference>
<reference evidence="4" key="3">
    <citation type="journal article" date="2017" name="Nature">
        <title>Genome sequence of the progenitor of the wheat D genome Aegilops tauschii.</title>
        <authorList>
            <person name="Luo M.C."/>
            <person name="Gu Y.Q."/>
            <person name="Puiu D."/>
            <person name="Wang H."/>
            <person name="Twardziok S.O."/>
            <person name="Deal K.R."/>
            <person name="Huo N."/>
            <person name="Zhu T."/>
            <person name="Wang L."/>
            <person name="Wang Y."/>
            <person name="McGuire P.E."/>
            <person name="Liu S."/>
            <person name="Long H."/>
            <person name="Ramasamy R.K."/>
            <person name="Rodriguez J.C."/>
            <person name="Van S.L."/>
            <person name="Yuan L."/>
            <person name="Wang Z."/>
            <person name="Xia Z."/>
            <person name="Xiao L."/>
            <person name="Anderson O.D."/>
            <person name="Ouyang S."/>
            <person name="Liang Y."/>
            <person name="Zimin A.V."/>
            <person name="Pertea G."/>
            <person name="Qi P."/>
            <person name="Bennetzen J.L."/>
            <person name="Dai X."/>
            <person name="Dawson M.W."/>
            <person name="Muller H.G."/>
            <person name="Kugler K."/>
            <person name="Rivarola-Duarte L."/>
            <person name="Spannagl M."/>
            <person name="Mayer K.F.X."/>
            <person name="Lu F.H."/>
            <person name="Bevan M.W."/>
            <person name="Leroy P."/>
            <person name="Li P."/>
            <person name="You F.M."/>
            <person name="Sun Q."/>
            <person name="Liu Z."/>
            <person name="Lyons E."/>
            <person name="Wicker T."/>
            <person name="Salzberg S.L."/>
            <person name="Devos K.M."/>
            <person name="Dvorak J."/>
        </authorList>
    </citation>
    <scope>NUCLEOTIDE SEQUENCE [LARGE SCALE GENOMIC DNA]</scope>
    <source>
        <strain evidence="4">cv. AL8/78</strain>
    </source>
</reference>
<evidence type="ECO:0000256" key="3">
    <source>
        <dbReference type="ARBA" id="ARBA00022900"/>
    </source>
</evidence>
<dbReference type="Gene3D" id="3.30.10.10">
    <property type="entry name" value="Trypsin Inhibitor V, subunit A"/>
    <property type="match status" value="1"/>
</dbReference>
<proteinExistence type="inferred from homology"/>
<reference evidence="5" key="1">
    <citation type="journal article" date="2014" name="Science">
        <title>Ancient hybridizations among the ancestral genomes of bread wheat.</title>
        <authorList>
            <consortium name="International Wheat Genome Sequencing Consortium,"/>
            <person name="Marcussen T."/>
            <person name="Sandve S.R."/>
            <person name="Heier L."/>
            <person name="Spannagl M."/>
            <person name="Pfeifer M."/>
            <person name="Jakobsen K.S."/>
            <person name="Wulff B.B."/>
            <person name="Steuernagel B."/>
            <person name="Mayer K.F."/>
            <person name="Olsen O.A."/>
        </authorList>
    </citation>
    <scope>NUCLEOTIDE SEQUENCE [LARGE SCALE GENOMIC DNA]</scope>
    <source>
        <strain evidence="5">cv. AL8/78</strain>
    </source>
</reference>
<dbReference type="PRINTS" id="PR00292">
    <property type="entry name" value="POTATOINHBTR"/>
</dbReference>
<evidence type="ECO:0008006" key="6">
    <source>
        <dbReference type="Google" id="ProtNLM"/>
    </source>
</evidence>
<sequence length="68" mass="7065">KMSTTKTSWPEVVGWPAAQAVTQVNTDRPDVAIEVLPSGTSVSPGFSSTRVRVFFDGTGSVAATPQVG</sequence>
<dbReference type="PANTHER" id="PTHR33091">
    <property type="entry name" value="PROTEIN, PUTATIVE, EXPRESSED-RELATED"/>
    <property type="match status" value="1"/>
</dbReference>
<keyword evidence="2" id="KW-0646">Protease inhibitor</keyword>
<dbReference type="STRING" id="200361.A0A453E1Y2"/>
<dbReference type="Pfam" id="PF00280">
    <property type="entry name" value="potato_inhibit"/>
    <property type="match status" value="1"/>
</dbReference>
<evidence type="ECO:0000313" key="4">
    <source>
        <dbReference type="EnsemblPlants" id="AET3Gv20190800.1"/>
    </source>
</evidence>
<dbReference type="Gramene" id="AET3Gv20190800.1">
    <property type="protein sequence ID" value="AET3Gv20190800.1"/>
    <property type="gene ID" value="AET3Gv20190800"/>
</dbReference>